<accession>A0ABQ2TQ66</accession>
<reference evidence="2" key="1">
    <citation type="journal article" date="2019" name="Int. J. Syst. Evol. Microbiol.">
        <title>The Global Catalogue of Microorganisms (GCM) 10K type strain sequencing project: providing services to taxonomists for standard genome sequencing and annotation.</title>
        <authorList>
            <consortium name="The Broad Institute Genomics Platform"/>
            <consortium name="The Broad Institute Genome Sequencing Center for Infectious Disease"/>
            <person name="Wu L."/>
            <person name="Ma J."/>
        </authorList>
    </citation>
    <scope>NUCLEOTIDE SEQUENCE [LARGE SCALE GENOMIC DNA]</scope>
    <source>
        <strain evidence="2">JCM 4416</strain>
    </source>
</reference>
<gene>
    <name evidence="1" type="ORF">GCM10010285_65980</name>
</gene>
<sequence>MKLYKSVCGFGHMHQDSVDLGPVHRARLHGQGMHVPFADFNLMQTARTFASLGEHGRVTVNADYRAAVPDTFCQRWQIGAGAAPYVKDGLARLDVQQVQHLLLVRTAGITGSGPQHVGSLVGTGHTKSR</sequence>
<name>A0ABQ2TQ66_STREZ</name>
<keyword evidence="2" id="KW-1185">Reference proteome</keyword>
<proteinExistence type="predicted"/>
<protein>
    <submittedName>
        <fullName evidence="1">Uncharacterized protein</fullName>
    </submittedName>
</protein>
<dbReference type="EMBL" id="BMTX01000071">
    <property type="protein sequence ID" value="GGS79090.1"/>
    <property type="molecule type" value="Genomic_DNA"/>
</dbReference>
<comment type="caution">
    <text evidence="1">The sequence shown here is derived from an EMBL/GenBank/DDBJ whole genome shotgun (WGS) entry which is preliminary data.</text>
</comment>
<evidence type="ECO:0000313" key="2">
    <source>
        <dbReference type="Proteomes" id="UP000597853"/>
    </source>
</evidence>
<evidence type="ECO:0000313" key="1">
    <source>
        <dbReference type="EMBL" id="GGS79090.1"/>
    </source>
</evidence>
<dbReference type="Proteomes" id="UP000597853">
    <property type="component" value="Unassembled WGS sequence"/>
</dbReference>
<organism evidence="1 2">
    <name type="scientific">Streptomyces pseudogriseolus</name>
    <name type="common">Streptomyces gancidicus</name>
    <name type="synonym">Streptomyces rubiginosus</name>
    <dbReference type="NCBI Taxonomy" id="36817"/>
    <lineage>
        <taxon>Bacteria</taxon>
        <taxon>Bacillati</taxon>
        <taxon>Actinomycetota</taxon>
        <taxon>Actinomycetes</taxon>
        <taxon>Kitasatosporales</taxon>
        <taxon>Streptomycetaceae</taxon>
        <taxon>Streptomyces</taxon>
        <taxon>Streptomyces pseudogriseolus group</taxon>
    </lineage>
</organism>